<feature type="transmembrane region" description="Helical" evidence="7">
    <location>
        <begin position="182"/>
        <end position="201"/>
    </location>
</feature>
<feature type="domain" description="ABC transmembrane type-1" evidence="8">
    <location>
        <begin position="95"/>
        <end position="309"/>
    </location>
</feature>
<keyword evidence="4 7" id="KW-0812">Transmembrane</keyword>
<dbReference type="SUPFAM" id="SSF161098">
    <property type="entry name" value="MetI-like"/>
    <property type="match status" value="1"/>
</dbReference>
<evidence type="ECO:0000259" key="8">
    <source>
        <dbReference type="PROSITE" id="PS50928"/>
    </source>
</evidence>
<feature type="transmembrane region" description="Helical" evidence="7">
    <location>
        <begin position="286"/>
        <end position="312"/>
    </location>
</feature>
<evidence type="ECO:0000256" key="7">
    <source>
        <dbReference type="RuleBase" id="RU363032"/>
    </source>
</evidence>
<comment type="similarity">
    <text evidence="7">Belongs to the binding-protein-dependent transport system permease family.</text>
</comment>
<evidence type="ECO:0000313" key="10">
    <source>
        <dbReference type="Proteomes" id="UP000482960"/>
    </source>
</evidence>
<dbReference type="GO" id="GO:0005886">
    <property type="term" value="C:plasma membrane"/>
    <property type="evidence" value="ECO:0007669"/>
    <property type="project" value="UniProtKB-SubCell"/>
</dbReference>
<dbReference type="CDD" id="cd06261">
    <property type="entry name" value="TM_PBP2"/>
    <property type="match status" value="1"/>
</dbReference>
<keyword evidence="10" id="KW-1185">Reference proteome</keyword>
<reference evidence="9 10" key="1">
    <citation type="submission" date="2020-03" db="EMBL/GenBank/DDBJ databases">
        <title>Whole genome shotgun sequence of Phytohabitans rumicis NBRC 108638.</title>
        <authorList>
            <person name="Komaki H."/>
            <person name="Tamura T."/>
        </authorList>
    </citation>
    <scope>NUCLEOTIDE SEQUENCE [LARGE SCALE GENOMIC DNA]</scope>
    <source>
        <strain evidence="9 10">NBRC 108638</strain>
    </source>
</reference>
<keyword evidence="2 7" id="KW-0813">Transport</keyword>
<dbReference type="EMBL" id="BLPG01000002">
    <property type="protein sequence ID" value="GFJ96323.1"/>
    <property type="molecule type" value="Genomic_DNA"/>
</dbReference>
<dbReference type="Pfam" id="PF19300">
    <property type="entry name" value="BPD_transp_1_N"/>
    <property type="match status" value="1"/>
</dbReference>
<dbReference type="InterPro" id="IPR035906">
    <property type="entry name" value="MetI-like_sf"/>
</dbReference>
<dbReference type="InterPro" id="IPR045621">
    <property type="entry name" value="BPD_transp_1_N"/>
</dbReference>
<dbReference type="Gene3D" id="1.10.3720.10">
    <property type="entry name" value="MetI-like"/>
    <property type="match status" value="1"/>
</dbReference>
<dbReference type="AlphaFoldDB" id="A0A6V8LGF6"/>
<keyword evidence="5 7" id="KW-1133">Transmembrane helix</keyword>
<feature type="transmembrane region" description="Helical" evidence="7">
    <location>
        <begin position="9"/>
        <end position="30"/>
    </location>
</feature>
<feature type="transmembrane region" description="Helical" evidence="7">
    <location>
        <begin position="132"/>
        <end position="156"/>
    </location>
</feature>
<dbReference type="Proteomes" id="UP000482960">
    <property type="component" value="Unassembled WGS sequence"/>
</dbReference>
<comment type="subcellular location">
    <subcellularLocation>
        <location evidence="1 7">Cell membrane</location>
        <topology evidence="1 7">Multi-pass membrane protein</topology>
    </subcellularLocation>
</comment>
<accession>A0A6V8LGF6</accession>
<feature type="transmembrane region" description="Helical" evidence="7">
    <location>
        <begin position="244"/>
        <end position="266"/>
    </location>
</feature>
<comment type="caution">
    <text evidence="9">The sequence shown here is derived from an EMBL/GenBank/DDBJ whole genome shotgun (WGS) entry which is preliminary data.</text>
</comment>
<organism evidence="9 10">
    <name type="scientific">Phytohabitans rumicis</name>
    <dbReference type="NCBI Taxonomy" id="1076125"/>
    <lineage>
        <taxon>Bacteria</taxon>
        <taxon>Bacillati</taxon>
        <taxon>Actinomycetota</taxon>
        <taxon>Actinomycetes</taxon>
        <taxon>Micromonosporales</taxon>
        <taxon>Micromonosporaceae</taxon>
    </lineage>
</organism>
<evidence type="ECO:0000256" key="3">
    <source>
        <dbReference type="ARBA" id="ARBA00022475"/>
    </source>
</evidence>
<protein>
    <submittedName>
        <fullName evidence="9">Peptide ABC transporter permease</fullName>
    </submittedName>
</protein>
<dbReference type="InterPro" id="IPR000515">
    <property type="entry name" value="MetI-like"/>
</dbReference>
<dbReference type="Pfam" id="PF00528">
    <property type="entry name" value="BPD_transp_1"/>
    <property type="match status" value="1"/>
</dbReference>
<evidence type="ECO:0000256" key="2">
    <source>
        <dbReference type="ARBA" id="ARBA00022448"/>
    </source>
</evidence>
<dbReference type="PANTHER" id="PTHR43163">
    <property type="entry name" value="DIPEPTIDE TRANSPORT SYSTEM PERMEASE PROTEIN DPPB-RELATED"/>
    <property type="match status" value="1"/>
</dbReference>
<sequence length="319" mass="34551">MVRFIVRRLLFGVLVLWLISVAVFALFFVAPHDPARTIAGRQATPETVALVRHRLGLDQSVLSQYGHFLSRLLHGDLGYSYYNSEPVRSLIATRLPVTLSLTLGGAVLWLILGVGIGVMAARRPRSLLDRTATVFVLGGLSMPTFLVGLLLLYFLFFRLHLAGIDAFPGGGYVPLTQSPGQWAQHLVLPWLTLALVSAATYSRLTRAALLEVLDEDYIRTARSKGLSERRVIYRHALRSALTPVATQLGIDVGALLGGAIITENVFGLPGLGQLAVQSVTTQDLPVIVGIVLVASAFVVLANLAVDLTYAVLDPRVRPT</sequence>
<dbReference type="GO" id="GO:0055085">
    <property type="term" value="P:transmembrane transport"/>
    <property type="evidence" value="ECO:0007669"/>
    <property type="project" value="InterPro"/>
</dbReference>
<evidence type="ECO:0000256" key="5">
    <source>
        <dbReference type="ARBA" id="ARBA00022989"/>
    </source>
</evidence>
<evidence type="ECO:0000256" key="1">
    <source>
        <dbReference type="ARBA" id="ARBA00004651"/>
    </source>
</evidence>
<dbReference type="RefSeq" id="WP_173085941.1">
    <property type="nucleotide sequence ID" value="NZ_BAABJB010000047.1"/>
</dbReference>
<proteinExistence type="inferred from homology"/>
<keyword evidence="3" id="KW-1003">Cell membrane</keyword>
<name>A0A6V8LGF6_9ACTN</name>
<gene>
    <name evidence="9" type="ORF">Prum_099650</name>
</gene>
<keyword evidence="6 7" id="KW-0472">Membrane</keyword>
<dbReference type="PROSITE" id="PS50928">
    <property type="entry name" value="ABC_TM1"/>
    <property type="match status" value="1"/>
</dbReference>
<evidence type="ECO:0000256" key="6">
    <source>
        <dbReference type="ARBA" id="ARBA00023136"/>
    </source>
</evidence>
<reference evidence="9 10" key="2">
    <citation type="submission" date="2020-03" db="EMBL/GenBank/DDBJ databases">
        <authorList>
            <person name="Ichikawa N."/>
            <person name="Kimura A."/>
            <person name="Kitahashi Y."/>
            <person name="Uohara A."/>
        </authorList>
    </citation>
    <scope>NUCLEOTIDE SEQUENCE [LARGE SCALE GENOMIC DNA]</scope>
    <source>
        <strain evidence="9 10">NBRC 108638</strain>
    </source>
</reference>
<evidence type="ECO:0000256" key="4">
    <source>
        <dbReference type="ARBA" id="ARBA00022692"/>
    </source>
</evidence>
<evidence type="ECO:0000313" key="9">
    <source>
        <dbReference type="EMBL" id="GFJ96323.1"/>
    </source>
</evidence>
<dbReference type="PANTHER" id="PTHR43163:SF6">
    <property type="entry name" value="DIPEPTIDE TRANSPORT SYSTEM PERMEASE PROTEIN DPPB-RELATED"/>
    <property type="match status" value="1"/>
</dbReference>
<feature type="transmembrane region" description="Helical" evidence="7">
    <location>
        <begin position="97"/>
        <end position="120"/>
    </location>
</feature>